<feature type="region of interest" description="Disordered" evidence="2">
    <location>
        <begin position="199"/>
        <end position="230"/>
    </location>
</feature>
<gene>
    <name evidence="3" type="ORF">KC717_03800</name>
</gene>
<keyword evidence="1" id="KW-0175">Coiled coil</keyword>
<organism evidence="3 4">
    <name type="scientific">Candidatus Dojkabacteria bacterium</name>
    <dbReference type="NCBI Taxonomy" id="2099670"/>
    <lineage>
        <taxon>Bacteria</taxon>
        <taxon>Candidatus Dojkabacteria</taxon>
    </lineage>
</organism>
<evidence type="ECO:0000256" key="1">
    <source>
        <dbReference type="SAM" id="Coils"/>
    </source>
</evidence>
<evidence type="ECO:0000256" key="2">
    <source>
        <dbReference type="SAM" id="MobiDB-lite"/>
    </source>
</evidence>
<protein>
    <submittedName>
        <fullName evidence="3">Uncharacterized protein</fullName>
    </submittedName>
</protein>
<feature type="coiled-coil region" evidence="1">
    <location>
        <begin position="394"/>
        <end position="421"/>
    </location>
</feature>
<evidence type="ECO:0000313" key="4">
    <source>
        <dbReference type="Proteomes" id="UP000754563"/>
    </source>
</evidence>
<feature type="compositionally biased region" description="Polar residues" evidence="2">
    <location>
        <begin position="215"/>
        <end position="224"/>
    </location>
</feature>
<reference evidence="3" key="2">
    <citation type="journal article" date="2021" name="Microbiome">
        <title>Successional dynamics and alternative stable states in a saline activated sludge microbial community over 9 years.</title>
        <authorList>
            <person name="Wang Y."/>
            <person name="Ye J."/>
            <person name="Ju F."/>
            <person name="Liu L."/>
            <person name="Boyd J.A."/>
            <person name="Deng Y."/>
            <person name="Parks D.H."/>
            <person name="Jiang X."/>
            <person name="Yin X."/>
            <person name="Woodcroft B.J."/>
            <person name="Tyson G.W."/>
            <person name="Hugenholtz P."/>
            <person name="Polz M.F."/>
            <person name="Zhang T."/>
        </authorList>
    </citation>
    <scope>NUCLEOTIDE SEQUENCE</scope>
    <source>
        <strain evidence="3">HKST-UBA11</strain>
    </source>
</reference>
<accession>A0A955L921</accession>
<proteinExistence type="predicted"/>
<dbReference type="AlphaFoldDB" id="A0A955L921"/>
<evidence type="ECO:0000313" key="3">
    <source>
        <dbReference type="EMBL" id="MCA9385746.1"/>
    </source>
</evidence>
<reference evidence="3" key="1">
    <citation type="submission" date="2020-04" db="EMBL/GenBank/DDBJ databases">
        <authorList>
            <person name="Zhang T."/>
        </authorList>
    </citation>
    <scope>NUCLEOTIDE SEQUENCE</scope>
    <source>
        <strain evidence="3">HKST-UBA11</strain>
    </source>
</reference>
<comment type="caution">
    <text evidence="3">The sequence shown here is derived from an EMBL/GenBank/DDBJ whole genome shotgun (WGS) entry which is preliminary data.</text>
</comment>
<feature type="region of interest" description="Disordered" evidence="2">
    <location>
        <begin position="280"/>
        <end position="305"/>
    </location>
</feature>
<dbReference type="EMBL" id="JAGQLH010000042">
    <property type="protein sequence ID" value="MCA9385746.1"/>
    <property type="molecule type" value="Genomic_DNA"/>
</dbReference>
<sequence>MAKTLSNVISLEFYNKKTNKIEKTFDQIKRVAKFIGRANDPTKCIGNKNTKILLANIADQINRSKTGIIFIDHDWISEITEARRRQNTNIIDELTDIFHFDYHRFIIFEGEKKCYGYTVKYTDDGIERINNPELFYPELFNKKFQINSKKNYSIEGKKLPDIAQKIALHEAKNCAIHAQVQYRDLDILDINTDLSDLCSSEDSSLGNESQDPKNQDTNFISSNRTELEANTEFHSMSRVDRMIAREQARRERDALEGNSFEEILARAKAQRDKERLVLTKQQETAGAEPPKVVPDQKPQGPTPNSELLEFARQEMLQVKEQQNDTHTRNGNVYHGNKLLNEFEFTDDLIDVVLEKSDKPHFSRERVRAIMRNIVVSNPNLRIWGGKNAFINYMVKAINNEKEFTKEEKAQSLAEMKRKEAEQVMYDFQHRVIRYF</sequence>
<name>A0A955L921_9BACT</name>
<dbReference type="Proteomes" id="UP000754563">
    <property type="component" value="Unassembled WGS sequence"/>
</dbReference>